<gene>
    <name evidence="2" type="ORF">B9479_008089</name>
</gene>
<accession>A0A5D3AKL4</accession>
<feature type="domain" description="Reverse transcriptase Ty1/copia-type" evidence="1">
    <location>
        <begin position="11"/>
        <end position="185"/>
    </location>
</feature>
<name>A0A5D3AKL4_9TREE</name>
<dbReference type="AlphaFoldDB" id="A0A5D3AKL4"/>
<evidence type="ECO:0000259" key="1">
    <source>
        <dbReference type="Pfam" id="PF07727"/>
    </source>
</evidence>
<comment type="caution">
    <text evidence="2">The sequence shown here is derived from an EMBL/GenBank/DDBJ whole genome shotgun (WGS) entry which is preliminary data.</text>
</comment>
<sequence>MKDELEKLEKYKVWDVVPKEKSMRVLGARWVFSRKLDGETGKPAAYKARWVAKGYSQREGIDYGELFAAVAHKDSIRLFLAWVNYHDLECDQVDIKSAFLNGGLSEAIYLFPPEHSDVPSTHVLRLRKSLYGLRQAHRCFNKAFDTWLQSQGLVPSRADPCLYIRRRGSEFLMLSVHVDDQMIACNRK</sequence>
<proteinExistence type="predicted"/>
<reference evidence="2 3" key="1">
    <citation type="submission" date="2017-05" db="EMBL/GenBank/DDBJ databases">
        <title>The Genome Sequence of Tsuchiyaea wingfieldii DSM 27421.</title>
        <authorList>
            <person name="Cuomo C."/>
            <person name="Passer A."/>
            <person name="Billmyre B."/>
            <person name="Heitman J."/>
        </authorList>
    </citation>
    <scope>NUCLEOTIDE SEQUENCE [LARGE SCALE GENOMIC DNA]</scope>
    <source>
        <strain evidence="2 3">DSM 27421</strain>
    </source>
</reference>
<dbReference type="EMBL" id="NIDF01000264">
    <property type="protein sequence ID" value="TYJ51342.1"/>
    <property type="molecule type" value="Genomic_DNA"/>
</dbReference>
<dbReference type="Pfam" id="PF07727">
    <property type="entry name" value="RVT_2"/>
    <property type="match status" value="1"/>
</dbReference>
<keyword evidence="3" id="KW-1185">Reference proteome</keyword>
<dbReference type="Proteomes" id="UP000322245">
    <property type="component" value="Unassembled WGS sequence"/>
</dbReference>
<evidence type="ECO:0000313" key="3">
    <source>
        <dbReference type="Proteomes" id="UP000322245"/>
    </source>
</evidence>
<organism evidence="2 3">
    <name type="scientific">Cryptococcus floricola</name>
    <dbReference type="NCBI Taxonomy" id="2591691"/>
    <lineage>
        <taxon>Eukaryota</taxon>
        <taxon>Fungi</taxon>
        <taxon>Dikarya</taxon>
        <taxon>Basidiomycota</taxon>
        <taxon>Agaricomycotina</taxon>
        <taxon>Tremellomycetes</taxon>
        <taxon>Tremellales</taxon>
        <taxon>Cryptococcaceae</taxon>
        <taxon>Cryptococcus</taxon>
    </lineage>
</organism>
<evidence type="ECO:0000313" key="2">
    <source>
        <dbReference type="EMBL" id="TYJ51342.1"/>
    </source>
</evidence>
<dbReference type="InterPro" id="IPR013103">
    <property type="entry name" value="RVT_2"/>
</dbReference>
<protein>
    <recommendedName>
        <fullName evidence="1">Reverse transcriptase Ty1/copia-type domain-containing protein</fullName>
    </recommendedName>
</protein>